<sequence length="421" mass="45175">MKDKDETMTTSTDQNILILGAGQAAGTAVASLRQFGHKGPITLIGDEPAPPYQRPPLSKAYFKGELPEERLFVKPLSFYETQNVTLRLGTSAKTLERANKTVTMEDGTSLSYDKLIIATGSRPRTLPVKGADLDGVLTLRSLADVEKLQVYATPGRRIVVIGAGYIGLEAAAVARQMGLEVTVLEASERVLARVTSPTISEFYQTVHRQNGVDIRVSARMEGLEGDGSHVTGVKMADGDIIPADVVLVGIGILPNQDLAEAAGLLCENGINTDAEARTNDPDIYAIGDCANREIVQYGYRGRLESVHNAIEMGKIAAASICGKPAPKLDAPWFWSDQYDLKLQTAGLLTGFDQAVVRGDMEAHKFSVWYLKGGRFLAVDAINVPGDFMAAKRLVGSGAILDPQELADVMSDLKSLVLTAVS</sequence>
<dbReference type="SUPFAM" id="SSF55424">
    <property type="entry name" value="FAD/NAD-linked reductases, dimerisation (C-terminal) domain"/>
    <property type="match status" value="1"/>
</dbReference>
<dbReference type="InterPro" id="IPR023753">
    <property type="entry name" value="FAD/NAD-binding_dom"/>
</dbReference>
<dbReference type="Gene3D" id="3.50.50.60">
    <property type="entry name" value="FAD/NAD(P)-binding domain"/>
    <property type="match status" value="2"/>
</dbReference>
<accession>A0A1I3XWR2</accession>
<dbReference type="Proteomes" id="UP000199630">
    <property type="component" value="Unassembled WGS sequence"/>
</dbReference>
<keyword evidence="3" id="KW-0274">FAD</keyword>
<evidence type="ECO:0000256" key="4">
    <source>
        <dbReference type="ARBA" id="ARBA00023002"/>
    </source>
</evidence>
<evidence type="ECO:0000313" key="7">
    <source>
        <dbReference type="EMBL" id="SFK23985.1"/>
    </source>
</evidence>
<dbReference type="GO" id="GO:0051213">
    <property type="term" value="F:dioxygenase activity"/>
    <property type="evidence" value="ECO:0007669"/>
    <property type="project" value="UniProtKB-KW"/>
</dbReference>
<organism evidence="7 8">
    <name type="scientific">Celeribacter neptunius</name>
    <dbReference type="NCBI Taxonomy" id="588602"/>
    <lineage>
        <taxon>Bacteria</taxon>
        <taxon>Pseudomonadati</taxon>
        <taxon>Pseudomonadota</taxon>
        <taxon>Alphaproteobacteria</taxon>
        <taxon>Rhodobacterales</taxon>
        <taxon>Roseobacteraceae</taxon>
        <taxon>Celeribacter</taxon>
    </lineage>
</organism>
<dbReference type="PRINTS" id="PR00411">
    <property type="entry name" value="PNDRDTASEI"/>
</dbReference>
<evidence type="ECO:0000259" key="6">
    <source>
        <dbReference type="Pfam" id="PF14759"/>
    </source>
</evidence>
<dbReference type="Gene3D" id="3.30.390.30">
    <property type="match status" value="1"/>
</dbReference>
<dbReference type="PANTHER" id="PTHR43557:SF2">
    <property type="entry name" value="RIESKE DOMAIN-CONTAINING PROTEIN-RELATED"/>
    <property type="match status" value="1"/>
</dbReference>
<proteinExistence type="predicted"/>
<protein>
    <submittedName>
        <fullName evidence="7">3-phenylpropionate/trans-cinnamate dioxygenase ferredoxin reductase subunit</fullName>
    </submittedName>
</protein>
<keyword evidence="8" id="KW-1185">Reference proteome</keyword>
<dbReference type="AlphaFoldDB" id="A0A1I3XWR2"/>
<keyword evidence="4" id="KW-0560">Oxidoreductase</keyword>
<dbReference type="GO" id="GO:0016651">
    <property type="term" value="F:oxidoreductase activity, acting on NAD(P)H"/>
    <property type="evidence" value="ECO:0007669"/>
    <property type="project" value="TreeGrafter"/>
</dbReference>
<dbReference type="STRING" id="588602.SAMN04487991_4186"/>
<reference evidence="8" key="1">
    <citation type="submission" date="2016-10" db="EMBL/GenBank/DDBJ databases">
        <authorList>
            <person name="Varghese N."/>
            <person name="Submissions S."/>
        </authorList>
    </citation>
    <scope>NUCLEOTIDE SEQUENCE [LARGE SCALE GENOMIC DNA]</scope>
    <source>
        <strain evidence="8">DSM 26471</strain>
    </source>
</reference>
<name>A0A1I3XWR2_9RHOB</name>
<dbReference type="Pfam" id="PF07992">
    <property type="entry name" value="Pyr_redox_2"/>
    <property type="match status" value="1"/>
</dbReference>
<dbReference type="PRINTS" id="PR00368">
    <property type="entry name" value="FADPNR"/>
</dbReference>
<evidence type="ECO:0000313" key="8">
    <source>
        <dbReference type="Proteomes" id="UP000199630"/>
    </source>
</evidence>
<dbReference type="GO" id="GO:0005737">
    <property type="term" value="C:cytoplasm"/>
    <property type="evidence" value="ECO:0007669"/>
    <property type="project" value="TreeGrafter"/>
</dbReference>
<evidence type="ECO:0000259" key="5">
    <source>
        <dbReference type="Pfam" id="PF07992"/>
    </source>
</evidence>
<dbReference type="InterPro" id="IPR028202">
    <property type="entry name" value="Reductase_C"/>
</dbReference>
<keyword evidence="7" id="KW-0223">Dioxygenase</keyword>
<dbReference type="PANTHER" id="PTHR43557">
    <property type="entry name" value="APOPTOSIS-INDUCING FACTOR 1"/>
    <property type="match status" value="1"/>
</dbReference>
<dbReference type="InterPro" id="IPR016156">
    <property type="entry name" value="FAD/NAD-linked_Rdtase_dimer_sf"/>
</dbReference>
<evidence type="ECO:0000256" key="3">
    <source>
        <dbReference type="ARBA" id="ARBA00022827"/>
    </source>
</evidence>
<dbReference type="Pfam" id="PF14759">
    <property type="entry name" value="Reductase_C"/>
    <property type="match status" value="1"/>
</dbReference>
<feature type="domain" description="FAD/NAD(P)-binding" evidence="5">
    <location>
        <begin position="15"/>
        <end position="313"/>
    </location>
</feature>
<evidence type="ECO:0000256" key="2">
    <source>
        <dbReference type="ARBA" id="ARBA00022630"/>
    </source>
</evidence>
<gene>
    <name evidence="7" type="ORF">SAMN04487991_4186</name>
</gene>
<feature type="domain" description="Reductase C-terminal" evidence="6">
    <location>
        <begin position="332"/>
        <end position="416"/>
    </location>
</feature>
<dbReference type="EMBL" id="FORH01000011">
    <property type="protein sequence ID" value="SFK23985.1"/>
    <property type="molecule type" value="Genomic_DNA"/>
</dbReference>
<dbReference type="InterPro" id="IPR036188">
    <property type="entry name" value="FAD/NAD-bd_sf"/>
</dbReference>
<dbReference type="InterPro" id="IPR050446">
    <property type="entry name" value="FAD-oxidoreductase/Apoptosis"/>
</dbReference>
<evidence type="ECO:0000256" key="1">
    <source>
        <dbReference type="ARBA" id="ARBA00001974"/>
    </source>
</evidence>
<comment type="cofactor">
    <cofactor evidence="1">
        <name>FAD</name>
        <dbReference type="ChEBI" id="CHEBI:57692"/>
    </cofactor>
</comment>
<dbReference type="SUPFAM" id="SSF51905">
    <property type="entry name" value="FAD/NAD(P)-binding domain"/>
    <property type="match status" value="2"/>
</dbReference>
<keyword evidence="2" id="KW-0285">Flavoprotein</keyword>